<dbReference type="InterPro" id="IPR018967">
    <property type="entry name" value="FeS-contain_CDGSH-typ"/>
</dbReference>
<dbReference type="Proteomes" id="UP001168540">
    <property type="component" value="Unassembled WGS sequence"/>
</dbReference>
<protein>
    <submittedName>
        <fullName evidence="6">CDGSH iron-sulfur domain-containing protein</fullName>
    </submittedName>
</protein>
<dbReference type="Pfam" id="PF09360">
    <property type="entry name" value="zf-CDGSH"/>
    <property type="match status" value="2"/>
</dbReference>
<evidence type="ECO:0000256" key="1">
    <source>
        <dbReference type="ARBA" id="ARBA00022714"/>
    </source>
</evidence>
<keyword evidence="3" id="KW-0408">Iron</keyword>
<dbReference type="PIRSF" id="PIRSF009180">
    <property type="entry name" value="UCP009180"/>
    <property type="match status" value="1"/>
</dbReference>
<evidence type="ECO:0000313" key="7">
    <source>
        <dbReference type="Proteomes" id="UP001168540"/>
    </source>
</evidence>
<evidence type="ECO:0000313" key="6">
    <source>
        <dbReference type="EMBL" id="MDN0074825.1"/>
    </source>
</evidence>
<name>A0ABT7XM62_9NEIS</name>
<accession>A0ABT7XM62</accession>
<proteinExistence type="predicted"/>
<evidence type="ECO:0000259" key="5">
    <source>
        <dbReference type="SMART" id="SM00704"/>
    </source>
</evidence>
<gene>
    <name evidence="6" type="ORF">QU481_07955</name>
</gene>
<feature type="domain" description="Iron-binding zinc finger CDGSH type" evidence="5">
    <location>
        <begin position="207"/>
        <end position="244"/>
    </location>
</feature>
<keyword evidence="1" id="KW-0001">2Fe-2S</keyword>
<reference evidence="6" key="1">
    <citation type="submission" date="2023-06" db="EMBL/GenBank/DDBJ databases">
        <authorList>
            <person name="Zhang S."/>
        </authorList>
    </citation>
    <scope>NUCLEOTIDE SEQUENCE</scope>
    <source>
        <strain evidence="6">SG2303</strain>
    </source>
</reference>
<evidence type="ECO:0000256" key="4">
    <source>
        <dbReference type="ARBA" id="ARBA00023014"/>
    </source>
</evidence>
<dbReference type="RefSeq" id="WP_289829404.1">
    <property type="nucleotide sequence ID" value="NZ_JAUEDK010000010.1"/>
</dbReference>
<evidence type="ECO:0000256" key="3">
    <source>
        <dbReference type="ARBA" id="ARBA00023004"/>
    </source>
</evidence>
<keyword evidence="2" id="KW-0479">Metal-binding</keyword>
<comment type="caution">
    <text evidence="6">The sequence shown here is derived from an EMBL/GenBank/DDBJ whole genome shotgun (WGS) entry which is preliminary data.</text>
</comment>
<dbReference type="Gene3D" id="3.40.5.90">
    <property type="entry name" value="CDGSH iron-sulfur domain, mitoNEET-type"/>
    <property type="match status" value="2"/>
</dbReference>
<organism evidence="6 7">
    <name type="scientific">Crenobacter oryzisoli</name>
    <dbReference type="NCBI Taxonomy" id="3056844"/>
    <lineage>
        <taxon>Bacteria</taxon>
        <taxon>Pseudomonadati</taxon>
        <taxon>Pseudomonadota</taxon>
        <taxon>Betaproteobacteria</taxon>
        <taxon>Neisseriales</taxon>
        <taxon>Neisseriaceae</taxon>
        <taxon>Crenobacter</taxon>
    </lineage>
</organism>
<dbReference type="PANTHER" id="PTHR46491">
    <property type="entry name" value="CDGSH IRON SULFUR DOMAIN PROTEIN HOMOLOG"/>
    <property type="match status" value="1"/>
</dbReference>
<keyword evidence="4" id="KW-0411">Iron-sulfur</keyword>
<dbReference type="InterPro" id="IPR052950">
    <property type="entry name" value="CISD"/>
</dbReference>
<dbReference type="InterPro" id="IPR010693">
    <property type="entry name" value="Divergent_4Fe-4S_mono-cluster"/>
</dbReference>
<dbReference type="Pfam" id="PF06902">
    <property type="entry name" value="Fer4_19"/>
    <property type="match status" value="1"/>
</dbReference>
<dbReference type="SMART" id="SM00704">
    <property type="entry name" value="ZnF_CDGSH"/>
    <property type="match status" value="2"/>
</dbReference>
<feature type="domain" description="Iron-binding zinc finger CDGSH type" evidence="5">
    <location>
        <begin position="59"/>
        <end position="94"/>
    </location>
</feature>
<keyword evidence="7" id="KW-1185">Reference proteome</keyword>
<dbReference type="InterPro" id="IPR016548">
    <property type="entry name" value="UCP009180"/>
</dbReference>
<dbReference type="PANTHER" id="PTHR46491:SF3">
    <property type="entry name" value="CDGSH IRON-SULFUR DOMAIN-CONTAINING PROTEIN 3, MITOCHONDRIAL"/>
    <property type="match status" value="1"/>
</dbReference>
<evidence type="ECO:0000256" key="2">
    <source>
        <dbReference type="ARBA" id="ARBA00022723"/>
    </source>
</evidence>
<dbReference type="InterPro" id="IPR042216">
    <property type="entry name" value="MitoNEET_CISD"/>
</dbReference>
<dbReference type="EMBL" id="JAUEDK010000010">
    <property type="protein sequence ID" value="MDN0074825.1"/>
    <property type="molecule type" value="Genomic_DNA"/>
</dbReference>
<sequence length="253" mass="27189">MANPPSADNDAVVSPGSQAAPARYRIVITTNGPFIVHGQPPLVQQFITPDSSGHSWTYRTGQRFELDEPAALCRCGHSQHKPFCDGSHKRVGFDGTETASLQPILDGAKVFDGPTLRVSDNPDYCANSRFCDGHGSVWKLVLRSDDPQTAEYVLHETHHCPSGRLLAWDVASGVPLEALDAPELGLIEDPPSQSSGPLWVRGGIAIQSADGSVYEIRNRVTLCRCGHSQNKPFCDGSHASAQWQDGLPGGPEA</sequence>